<gene>
    <name evidence="7" type="ORF">DY048_04425</name>
</gene>
<sequence length="133" mass="15522">MDNLDQLEAEILKKEQRLSPEQQNIVENSANTNKANPIIAWLLWWFLGELGGHRFYLHRNNALAMLIIDVTGWILSIILIGLPIILFIRIWWIIDAFSIQTWLREDYLLKKKQAIDIINSNDNSTFDGQFTAK</sequence>
<dbReference type="InterPro" id="IPR007829">
    <property type="entry name" value="TM2"/>
</dbReference>
<evidence type="ECO:0000256" key="1">
    <source>
        <dbReference type="ARBA" id="ARBA00004141"/>
    </source>
</evidence>
<evidence type="ECO:0000256" key="2">
    <source>
        <dbReference type="ARBA" id="ARBA00022692"/>
    </source>
</evidence>
<proteinExistence type="predicted"/>
<dbReference type="Proteomes" id="UP000767392">
    <property type="component" value="Unassembled WGS sequence"/>
</dbReference>
<name>A0ABY2YSD8_9LACO</name>
<keyword evidence="2 5" id="KW-0812">Transmembrane</keyword>
<dbReference type="RefSeq" id="WP_105987925.1">
    <property type="nucleotide sequence ID" value="NZ_POST01000003.1"/>
</dbReference>
<accession>A0ABY2YSD8</accession>
<comment type="caution">
    <text evidence="7">The sequence shown here is derived from an EMBL/GenBank/DDBJ whole genome shotgun (WGS) entry which is preliminary data.</text>
</comment>
<reference evidence="7 8" key="1">
    <citation type="submission" date="2018-08" db="EMBL/GenBank/DDBJ databases">
        <title>Comparative genomics of wild bee and flower associated Lactobacillus reveals potential adaptation to the bee host.</title>
        <authorList>
            <person name="Vuong H.Q."/>
            <person name="Mcfrederick Q.S."/>
        </authorList>
    </citation>
    <scope>NUCLEOTIDE SEQUENCE [LARGE SCALE GENOMIC DNA]</scope>
    <source>
        <strain evidence="7 8">HV_04</strain>
    </source>
</reference>
<evidence type="ECO:0000256" key="4">
    <source>
        <dbReference type="ARBA" id="ARBA00023136"/>
    </source>
</evidence>
<evidence type="ECO:0000313" key="7">
    <source>
        <dbReference type="EMBL" id="TPR14198.1"/>
    </source>
</evidence>
<feature type="domain" description="TM2" evidence="6">
    <location>
        <begin position="34"/>
        <end position="96"/>
    </location>
</feature>
<evidence type="ECO:0000256" key="3">
    <source>
        <dbReference type="ARBA" id="ARBA00022989"/>
    </source>
</evidence>
<evidence type="ECO:0000259" key="6">
    <source>
        <dbReference type="Pfam" id="PF05154"/>
    </source>
</evidence>
<evidence type="ECO:0000313" key="8">
    <source>
        <dbReference type="Proteomes" id="UP000767392"/>
    </source>
</evidence>
<keyword evidence="3 5" id="KW-1133">Transmembrane helix</keyword>
<organism evidence="7 8">
    <name type="scientific">Apilactobacillus timberlakei</name>
    <dbReference type="NCBI Taxonomy" id="2008380"/>
    <lineage>
        <taxon>Bacteria</taxon>
        <taxon>Bacillati</taxon>
        <taxon>Bacillota</taxon>
        <taxon>Bacilli</taxon>
        <taxon>Lactobacillales</taxon>
        <taxon>Lactobacillaceae</taxon>
        <taxon>Apilactobacillus</taxon>
    </lineage>
</organism>
<comment type="subcellular location">
    <subcellularLocation>
        <location evidence="1">Membrane</location>
        <topology evidence="1">Multi-pass membrane protein</topology>
    </subcellularLocation>
</comment>
<keyword evidence="8" id="KW-1185">Reference proteome</keyword>
<dbReference type="Pfam" id="PF05154">
    <property type="entry name" value="TM2"/>
    <property type="match status" value="1"/>
</dbReference>
<feature type="transmembrane region" description="Helical" evidence="5">
    <location>
        <begin position="63"/>
        <end position="94"/>
    </location>
</feature>
<protein>
    <submittedName>
        <fullName evidence="7">TM2 domain-containing protein</fullName>
    </submittedName>
</protein>
<evidence type="ECO:0000256" key="5">
    <source>
        <dbReference type="SAM" id="Phobius"/>
    </source>
</evidence>
<feature type="transmembrane region" description="Helical" evidence="5">
    <location>
        <begin position="38"/>
        <end position="56"/>
    </location>
</feature>
<keyword evidence="4 5" id="KW-0472">Membrane</keyword>
<dbReference type="EMBL" id="QUAM01000003">
    <property type="protein sequence ID" value="TPR14198.1"/>
    <property type="molecule type" value="Genomic_DNA"/>
</dbReference>